<accession>A0A6I4I366</accession>
<evidence type="ECO:0000313" key="1">
    <source>
        <dbReference type="EMBL" id="QQL49683.1"/>
    </source>
</evidence>
<dbReference type="PANTHER" id="PTHR38471:SF2">
    <property type="entry name" value="FOUR HELIX BUNDLE PROTEIN"/>
    <property type="match status" value="1"/>
</dbReference>
<dbReference type="SUPFAM" id="SSF158446">
    <property type="entry name" value="IVS-encoded protein-like"/>
    <property type="match status" value="1"/>
</dbReference>
<name>A0A6I4I366_9SPHI</name>
<protein>
    <submittedName>
        <fullName evidence="1">Four helix bundle protein</fullName>
    </submittedName>
</protein>
<dbReference type="RefSeq" id="WP_157524850.1">
    <property type="nucleotide sequence ID" value="NZ_CP066775.1"/>
</dbReference>
<dbReference type="KEGG" id="mgik:GO620_016165"/>
<dbReference type="EMBL" id="CP066775">
    <property type="protein sequence ID" value="QQL49683.1"/>
    <property type="molecule type" value="Genomic_DNA"/>
</dbReference>
<reference evidence="1 2" key="1">
    <citation type="submission" date="2020-12" db="EMBL/GenBank/DDBJ databases">
        <title>HMF7856_wgs.fasta genome submission.</title>
        <authorList>
            <person name="Kang H."/>
            <person name="Kim H."/>
            <person name="Joh K."/>
        </authorList>
    </citation>
    <scope>NUCLEOTIDE SEQUENCE [LARGE SCALE GENOMIC DNA]</scope>
    <source>
        <strain evidence="1 2">HMF7856</strain>
    </source>
</reference>
<dbReference type="NCBIfam" id="TIGR02436">
    <property type="entry name" value="four helix bundle protein"/>
    <property type="match status" value="1"/>
</dbReference>
<dbReference type="InterPro" id="IPR036583">
    <property type="entry name" value="23S_rRNA_IVS_sf"/>
</dbReference>
<dbReference type="AlphaFoldDB" id="A0A6I4I366"/>
<dbReference type="Proteomes" id="UP000429232">
    <property type="component" value="Chromosome"/>
</dbReference>
<dbReference type="PANTHER" id="PTHR38471">
    <property type="entry name" value="FOUR HELIX BUNDLE PROTEIN"/>
    <property type="match status" value="1"/>
</dbReference>
<proteinExistence type="predicted"/>
<organism evidence="1 2">
    <name type="scientific">Mucilaginibacter ginkgonis</name>
    <dbReference type="NCBI Taxonomy" id="2682091"/>
    <lineage>
        <taxon>Bacteria</taxon>
        <taxon>Pseudomonadati</taxon>
        <taxon>Bacteroidota</taxon>
        <taxon>Sphingobacteriia</taxon>
        <taxon>Sphingobacteriales</taxon>
        <taxon>Sphingobacteriaceae</taxon>
        <taxon>Mucilaginibacter</taxon>
    </lineage>
</organism>
<dbReference type="InterPro" id="IPR012657">
    <property type="entry name" value="23S_rRNA-intervening_sequence"/>
</dbReference>
<dbReference type="Pfam" id="PF05635">
    <property type="entry name" value="23S_rRNA_IVP"/>
    <property type="match status" value="1"/>
</dbReference>
<evidence type="ECO:0000313" key="2">
    <source>
        <dbReference type="Proteomes" id="UP000429232"/>
    </source>
</evidence>
<keyword evidence="2" id="KW-1185">Reference proteome</keyword>
<dbReference type="PIRSF" id="PIRSF035652">
    <property type="entry name" value="CHP02436"/>
    <property type="match status" value="1"/>
</dbReference>
<sequence length="118" mass="13766">MSEKPFDIKHRCYRFSKDIVNFISTLSYDRIYFSMFDQLLRSATSIGANIVEAKSGSSQRDFVKFYIIALKSANETKYWLCLVRDTVLKERKQELNILIEEADELSKIIASIVINTQR</sequence>
<gene>
    <name evidence="1" type="ORF">GO620_016165</name>
</gene>
<dbReference type="Gene3D" id="1.20.1440.60">
    <property type="entry name" value="23S rRNA-intervening sequence"/>
    <property type="match status" value="1"/>
</dbReference>